<keyword evidence="3" id="KW-0720">Serine protease</keyword>
<keyword evidence="3" id="KW-0378">Hydrolase</keyword>
<sequence>MYCRSLIVLCVVCMSVFVETAREEPGLARAARIIGGTTANEGEWPWLVNLRGKIVTRTTFFGLIPTAHKHLFCGGSVISDRWILTAAHCFDDRQVKKKTHIYSRNWEAKMASVNLRDGIVDRLRHLAGTIFNRRDWRTWEIDVERIVIHPGYSGRNGWSHDIALVKLKRSVPSGQDFSRIRRVKLPATNDTSFPAIGSTCKMKGWGCTSGGGSIAESARSVDLPIFSPRRCRNIFAATGMANRICAGYMYSGRGICAGDSGGPLTCQNDIGEWVQVGVASFASRDTPGRYPAVFTRVSSYLEWIKRVTGL</sequence>
<dbReference type="InterPro" id="IPR001314">
    <property type="entry name" value="Peptidase_S1A"/>
</dbReference>
<evidence type="ECO:0000313" key="6">
    <source>
        <dbReference type="EMBL" id="KAK3094885.1"/>
    </source>
</evidence>
<organism evidence="6 7">
    <name type="scientific">Pinctada imbricata</name>
    <name type="common">Atlantic pearl-oyster</name>
    <name type="synonym">Pinctada martensii</name>
    <dbReference type="NCBI Taxonomy" id="66713"/>
    <lineage>
        <taxon>Eukaryota</taxon>
        <taxon>Metazoa</taxon>
        <taxon>Spiralia</taxon>
        <taxon>Lophotrochozoa</taxon>
        <taxon>Mollusca</taxon>
        <taxon>Bivalvia</taxon>
        <taxon>Autobranchia</taxon>
        <taxon>Pteriomorphia</taxon>
        <taxon>Pterioida</taxon>
        <taxon>Pterioidea</taxon>
        <taxon>Pteriidae</taxon>
        <taxon>Pinctada</taxon>
    </lineage>
</organism>
<dbReference type="SMART" id="SM00020">
    <property type="entry name" value="Tryp_SPc"/>
    <property type="match status" value="1"/>
</dbReference>
<dbReference type="GO" id="GO:0006508">
    <property type="term" value="P:proteolysis"/>
    <property type="evidence" value="ECO:0007669"/>
    <property type="project" value="UniProtKB-KW"/>
</dbReference>
<dbReference type="InterPro" id="IPR033116">
    <property type="entry name" value="TRYPSIN_SER"/>
</dbReference>
<keyword evidence="4" id="KW-0732">Signal</keyword>
<dbReference type="GO" id="GO:0004252">
    <property type="term" value="F:serine-type endopeptidase activity"/>
    <property type="evidence" value="ECO:0007669"/>
    <property type="project" value="InterPro"/>
</dbReference>
<evidence type="ECO:0000256" key="3">
    <source>
        <dbReference type="RuleBase" id="RU363034"/>
    </source>
</evidence>
<dbReference type="InterPro" id="IPR051487">
    <property type="entry name" value="Ser/Thr_Proteases_Immune/Dev"/>
</dbReference>
<name>A0AA88XZA0_PINIB</name>
<dbReference type="PANTHER" id="PTHR24256">
    <property type="entry name" value="TRYPTASE-RELATED"/>
    <property type="match status" value="1"/>
</dbReference>
<dbReference type="PROSITE" id="PS00134">
    <property type="entry name" value="TRYPSIN_HIS"/>
    <property type="match status" value="1"/>
</dbReference>
<dbReference type="EMBL" id="VSWD01000008">
    <property type="protein sequence ID" value="KAK3094885.1"/>
    <property type="molecule type" value="Genomic_DNA"/>
</dbReference>
<accession>A0AA88XZA0</accession>
<evidence type="ECO:0000256" key="1">
    <source>
        <dbReference type="ARBA" id="ARBA00023157"/>
    </source>
</evidence>
<dbReference type="InterPro" id="IPR009003">
    <property type="entry name" value="Peptidase_S1_PA"/>
</dbReference>
<dbReference type="Pfam" id="PF00089">
    <property type="entry name" value="Trypsin"/>
    <property type="match status" value="1"/>
</dbReference>
<protein>
    <recommendedName>
        <fullName evidence="5">Peptidase S1 domain-containing protein</fullName>
    </recommendedName>
</protein>
<evidence type="ECO:0000313" key="7">
    <source>
        <dbReference type="Proteomes" id="UP001186944"/>
    </source>
</evidence>
<feature type="signal peptide" evidence="4">
    <location>
        <begin position="1"/>
        <end position="20"/>
    </location>
</feature>
<evidence type="ECO:0000256" key="2">
    <source>
        <dbReference type="ARBA" id="ARBA00024195"/>
    </source>
</evidence>
<evidence type="ECO:0000259" key="5">
    <source>
        <dbReference type="PROSITE" id="PS50240"/>
    </source>
</evidence>
<dbReference type="InterPro" id="IPR001254">
    <property type="entry name" value="Trypsin_dom"/>
</dbReference>
<dbReference type="InterPro" id="IPR043504">
    <property type="entry name" value="Peptidase_S1_PA_chymotrypsin"/>
</dbReference>
<dbReference type="Proteomes" id="UP001186944">
    <property type="component" value="Unassembled WGS sequence"/>
</dbReference>
<dbReference type="SUPFAM" id="SSF50494">
    <property type="entry name" value="Trypsin-like serine proteases"/>
    <property type="match status" value="1"/>
</dbReference>
<proteinExistence type="inferred from homology"/>
<gene>
    <name evidence="6" type="ORF">FSP39_007479</name>
</gene>
<keyword evidence="1" id="KW-1015">Disulfide bond</keyword>
<dbReference type="PRINTS" id="PR00722">
    <property type="entry name" value="CHYMOTRYPSIN"/>
</dbReference>
<feature type="chain" id="PRO_5041736487" description="Peptidase S1 domain-containing protein" evidence="4">
    <location>
        <begin position="21"/>
        <end position="310"/>
    </location>
</feature>
<keyword evidence="7" id="KW-1185">Reference proteome</keyword>
<comment type="similarity">
    <text evidence="2">Belongs to the peptidase S1 family. CLIP subfamily.</text>
</comment>
<reference evidence="6" key="1">
    <citation type="submission" date="2019-08" db="EMBL/GenBank/DDBJ databases">
        <title>The improved chromosome-level genome for the pearl oyster Pinctada fucata martensii using PacBio sequencing and Hi-C.</title>
        <authorList>
            <person name="Zheng Z."/>
        </authorList>
    </citation>
    <scope>NUCLEOTIDE SEQUENCE</scope>
    <source>
        <strain evidence="6">ZZ-2019</strain>
        <tissue evidence="6">Adductor muscle</tissue>
    </source>
</reference>
<feature type="domain" description="Peptidase S1" evidence="5">
    <location>
        <begin position="33"/>
        <end position="309"/>
    </location>
</feature>
<keyword evidence="3" id="KW-0645">Protease</keyword>
<comment type="caution">
    <text evidence="6">The sequence shown here is derived from an EMBL/GenBank/DDBJ whole genome shotgun (WGS) entry which is preliminary data.</text>
</comment>
<dbReference type="Gene3D" id="2.40.10.10">
    <property type="entry name" value="Trypsin-like serine proteases"/>
    <property type="match status" value="1"/>
</dbReference>
<dbReference type="PROSITE" id="PS00135">
    <property type="entry name" value="TRYPSIN_SER"/>
    <property type="match status" value="1"/>
</dbReference>
<dbReference type="InterPro" id="IPR018114">
    <property type="entry name" value="TRYPSIN_HIS"/>
</dbReference>
<dbReference type="AlphaFoldDB" id="A0AA88XZA0"/>
<dbReference type="PROSITE" id="PS50240">
    <property type="entry name" value="TRYPSIN_DOM"/>
    <property type="match status" value="1"/>
</dbReference>
<dbReference type="CDD" id="cd00190">
    <property type="entry name" value="Tryp_SPc"/>
    <property type="match status" value="1"/>
</dbReference>
<evidence type="ECO:0000256" key="4">
    <source>
        <dbReference type="SAM" id="SignalP"/>
    </source>
</evidence>